<evidence type="ECO:0000256" key="3">
    <source>
        <dbReference type="ARBA" id="ARBA00022452"/>
    </source>
</evidence>
<accession>A0A7G5XB03</accession>
<organism evidence="10 11">
    <name type="scientific">Lacibacter sediminis</name>
    <dbReference type="NCBI Taxonomy" id="2760713"/>
    <lineage>
        <taxon>Bacteria</taxon>
        <taxon>Pseudomonadati</taxon>
        <taxon>Bacteroidota</taxon>
        <taxon>Chitinophagia</taxon>
        <taxon>Chitinophagales</taxon>
        <taxon>Chitinophagaceae</taxon>
        <taxon>Lacibacter</taxon>
    </lineage>
</organism>
<dbReference type="Proteomes" id="UP000515344">
    <property type="component" value="Chromosome"/>
</dbReference>
<feature type="domain" description="TonB-dependent receptor plug" evidence="9">
    <location>
        <begin position="160"/>
        <end position="255"/>
    </location>
</feature>
<keyword evidence="11" id="KW-1185">Reference proteome</keyword>
<dbReference type="RefSeq" id="WP_182800922.1">
    <property type="nucleotide sequence ID" value="NZ_CP060007.1"/>
</dbReference>
<feature type="signal peptide" evidence="8">
    <location>
        <begin position="1"/>
        <end position="27"/>
    </location>
</feature>
<sequence>MTKTNLHKLLLTLLLSGGAVCMQELMAQQTQTVKTDSTKAKVKLPLTGVVTDAATKKPLSGVRVAVRDFSAAITDDAGEFTLNVPAYTADVEITADGFAKKQVSLKGSKSITVALLSQPASTFQDEVTLPFGKIMKRNLTAAAVGYDANSEWRRPFEITDAALQGKVSGLNVIRRSGTPGIGANLFLRGFNSLYTSNAPLVVVDGIVYDINDYGSSIIANNYTNPLALINVQDIDNYTVVKDASSIYGVKGANGAIIITTSRAKEEATAIDFGVYTSYNQAPDLMPVMNAHNYRIYLSEMLQSKGMSSSTIAALPYMNDDTASNSSYYRYHNNTNWQRNVFNNSVNQNYYLKVTGGDNIATYALSVGFSKNAGVITNTDLTRYNTRFNAKFNFSKKFTGEANLAFNYNQTNLKYQGVVEKTGALYTALTKSPFLGPNEVNEKGVLSPNLEDTDILGVSNPSALINNMQAYNRYYRFMGSYKFSYDFNKSWSASTLFGLVFDKVRENIFVPRKGVANDTLSSFVADSRLGTQVKRLFSVFSDSRIEFKKTYNLRHSFSSRLGLRYQHNKAQQDFTLGYNSATDELISVQNGINALRQTGGGIGEWNWMNTYFNADYGYRDRLFFSFNAAMDGSSRFGSQVKNGVNIGGNRYAVMPSIGAAWLLSSEGFMANTTLDLLKLRLTYSIAGNDDIGNYTGRQTYGSQNLLGMQGLVRNGIPNPAIQWETNKKLNIGVDLAFWNERINASVDIYNNKTENMLVYEPLAAATGFEKVLANSGSMKNSGIEFAVNARLVNQAKWKWDVGLMIAKNTNKVVSIPSGQMTTEYSGATILTQNSLQSTLFYGYIAKGVFSTEQDAANSGLKKKNADGSYTNFRAGDVRFFDINNDNIIDEKDRSIIGIPTPDFFGSINTRVEYGRFSLDALFTFSQGNDIFNFLRYKLESASGIENQLNSVVNRWRAEGQRTEMPKATFGDPMGNNRFSTRWIEDGSYFRLRSASITYAIPFKDKFIKNASVYLSGTNLFTLTRYTGYDPEFSASPSLFAQGIDTGLDPLYRSITLGARIGL</sequence>
<dbReference type="EMBL" id="CP060007">
    <property type="protein sequence ID" value="QNA42656.1"/>
    <property type="molecule type" value="Genomic_DNA"/>
</dbReference>
<comment type="similarity">
    <text evidence="7">Belongs to the TonB-dependent receptor family.</text>
</comment>
<dbReference type="Gene3D" id="2.60.40.1120">
    <property type="entry name" value="Carboxypeptidase-like, regulatory domain"/>
    <property type="match status" value="1"/>
</dbReference>
<keyword evidence="5 7" id="KW-0472">Membrane</keyword>
<dbReference type="AlphaFoldDB" id="A0A7G5XB03"/>
<dbReference type="InterPro" id="IPR008969">
    <property type="entry name" value="CarboxyPept-like_regulatory"/>
</dbReference>
<dbReference type="InterPro" id="IPR039426">
    <property type="entry name" value="TonB-dep_rcpt-like"/>
</dbReference>
<dbReference type="PROSITE" id="PS52016">
    <property type="entry name" value="TONB_DEPENDENT_REC_3"/>
    <property type="match status" value="1"/>
</dbReference>
<proteinExistence type="inferred from homology"/>
<dbReference type="GO" id="GO:0009279">
    <property type="term" value="C:cell outer membrane"/>
    <property type="evidence" value="ECO:0007669"/>
    <property type="project" value="UniProtKB-SubCell"/>
</dbReference>
<keyword evidence="6 7" id="KW-0998">Cell outer membrane</keyword>
<evidence type="ECO:0000313" key="10">
    <source>
        <dbReference type="EMBL" id="QNA42656.1"/>
    </source>
</evidence>
<evidence type="ECO:0000259" key="9">
    <source>
        <dbReference type="Pfam" id="PF07715"/>
    </source>
</evidence>
<dbReference type="InterPro" id="IPR012910">
    <property type="entry name" value="Plug_dom"/>
</dbReference>
<evidence type="ECO:0000256" key="4">
    <source>
        <dbReference type="ARBA" id="ARBA00022692"/>
    </source>
</evidence>
<evidence type="ECO:0000313" key="11">
    <source>
        <dbReference type="Proteomes" id="UP000515344"/>
    </source>
</evidence>
<dbReference type="NCBIfam" id="TIGR04056">
    <property type="entry name" value="OMP_RagA_SusC"/>
    <property type="match status" value="1"/>
</dbReference>
<dbReference type="SUPFAM" id="SSF49464">
    <property type="entry name" value="Carboxypeptidase regulatory domain-like"/>
    <property type="match status" value="1"/>
</dbReference>
<name>A0A7G5XB03_9BACT</name>
<keyword evidence="2 7" id="KW-0813">Transport</keyword>
<reference evidence="11" key="1">
    <citation type="submission" date="2020-08" db="EMBL/GenBank/DDBJ databases">
        <title>Lacibacter sp. S13-6-6 genome sequencing.</title>
        <authorList>
            <person name="Jin L."/>
        </authorList>
    </citation>
    <scope>NUCLEOTIDE SEQUENCE [LARGE SCALE GENOMIC DNA]</scope>
    <source>
        <strain evidence="11">S13-6-6</strain>
    </source>
</reference>
<dbReference type="Gene3D" id="2.40.170.20">
    <property type="entry name" value="TonB-dependent receptor, beta-barrel domain"/>
    <property type="match status" value="1"/>
</dbReference>
<dbReference type="InterPro" id="IPR023996">
    <property type="entry name" value="TonB-dep_OMP_SusC/RagA"/>
</dbReference>
<keyword evidence="4 7" id="KW-0812">Transmembrane</keyword>
<dbReference type="Pfam" id="PF07715">
    <property type="entry name" value="Plug"/>
    <property type="match status" value="1"/>
</dbReference>
<evidence type="ECO:0000256" key="8">
    <source>
        <dbReference type="SAM" id="SignalP"/>
    </source>
</evidence>
<evidence type="ECO:0000256" key="7">
    <source>
        <dbReference type="PROSITE-ProRule" id="PRU01360"/>
    </source>
</evidence>
<keyword evidence="8" id="KW-0732">Signal</keyword>
<dbReference type="Pfam" id="PF13715">
    <property type="entry name" value="CarbopepD_reg_2"/>
    <property type="match status" value="1"/>
</dbReference>
<evidence type="ECO:0000256" key="5">
    <source>
        <dbReference type="ARBA" id="ARBA00023136"/>
    </source>
</evidence>
<evidence type="ECO:0000256" key="1">
    <source>
        <dbReference type="ARBA" id="ARBA00004571"/>
    </source>
</evidence>
<feature type="chain" id="PRO_5028953992" evidence="8">
    <location>
        <begin position="28"/>
        <end position="1061"/>
    </location>
</feature>
<gene>
    <name evidence="10" type="ORF">H4075_11105</name>
</gene>
<dbReference type="InterPro" id="IPR037066">
    <property type="entry name" value="Plug_dom_sf"/>
</dbReference>
<evidence type="ECO:0000256" key="6">
    <source>
        <dbReference type="ARBA" id="ARBA00023237"/>
    </source>
</evidence>
<protein>
    <submittedName>
        <fullName evidence="10">SusC/RagA family TonB-linked outer membrane protein</fullName>
    </submittedName>
</protein>
<dbReference type="SUPFAM" id="SSF56935">
    <property type="entry name" value="Porins"/>
    <property type="match status" value="1"/>
</dbReference>
<evidence type="ECO:0000256" key="2">
    <source>
        <dbReference type="ARBA" id="ARBA00022448"/>
    </source>
</evidence>
<comment type="subcellular location">
    <subcellularLocation>
        <location evidence="1 7">Cell outer membrane</location>
        <topology evidence="1 7">Multi-pass membrane protein</topology>
    </subcellularLocation>
</comment>
<keyword evidence="3 7" id="KW-1134">Transmembrane beta strand</keyword>
<dbReference type="Gene3D" id="2.170.130.10">
    <property type="entry name" value="TonB-dependent receptor, plug domain"/>
    <property type="match status" value="1"/>
</dbReference>
<dbReference type="InterPro" id="IPR036942">
    <property type="entry name" value="Beta-barrel_TonB_sf"/>
</dbReference>
<dbReference type="KEGG" id="lacs:H4075_11105"/>